<keyword evidence="1" id="KW-0812">Transmembrane</keyword>
<dbReference type="AlphaFoldDB" id="A0A1A8TJQ9"/>
<dbReference type="EMBL" id="FLOC01000014">
    <property type="protein sequence ID" value="SBS33108.1"/>
    <property type="molecule type" value="Genomic_DNA"/>
</dbReference>
<dbReference type="STRING" id="295068.MAQ5080_02467"/>
<accession>A0A1A8TJQ9</accession>
<feature type="transmembrane region" description="Helical" evidence="1">
    <location>
        <begin position="104"/>
        <end position="123"/>
    </location>
</feature>
<dbReference type="Pfam" id="PF09842">
    <property type="entry name" value="DUF2069"/>
    <property type="match status" value="1"/>
</dbReference>
<keyword evidence="1" id="KW-1133">Transmembrane helix</keyword>
<evidence type="ECO:0000313" key="3">
    <source>
        <dbReference type="Proteomes" id="UP000092627"/>
    </source>
</evidence>
<sequence length="134" mass="15019">MAKRFSISTAEQRHYSNLCSTYRPILILNHLALMVVIAWWHLMLSDIQLNHPLVLLSAILLPLALSLWGSINGSYKGAIGVCFISLFYFTSGVTHWFHPMLWPIGMSEAILGAGLFCLGMLYARWKGLSELPIA</sequence>
<proteinExistence type="predicted"/>
<feature type="transmembrane region" description="Helical" evidence="1">
    <location>
        <begin position="78"/>
        <end position="98"/>
    </location>
</feature>
<evidence type="ECO:0000313" key="2">
    <source>
        <dbReference type="EMBL" id="SBS33108.1"/>
    </source>
</evidence>
<protein>
    <submittedName>
        <fullName evidence="2">Uncharacterized protein</fullName>
    </submittedName>
</protein>
<gene>
    <name evidence="2" type="ORF">MAQ5080_02467</name>
</gene>
<feature type="transmembrane region" description="Helical" evidence="1">
    <location>
        <begin position="21"/>
        <end position="41"/>
    </location>
</feature>
<name>A0A1A8TJQ9_9GAMM</name>
<dbReference type="OrthoDB" id="5738125at2"/>
<organism evidence="2 3">
    <name type="scientific">Marinomonas aquimarina</name>
    <dbReference type="NCBI Taxonomy" id="295068"/>
    <lineage>
        <taxon>Bacteria</taxon>
        <taxon>Pseudomonadati</taxon>
        <taxon>Pseudomonadota</taxon>
        <taxon>Gammaproteobacteria</taxon>
        <taxon>Oceanospirillales</taxon>
        <taxon>Oceanospirillaceae</taxon>
        <taxon>Marinomonas</taxon>
    </lineage>
</organism>
<reference evidence="2 3" key="1">
    <citation type="submission" date="2016-06" db="EMBL/GenBank/DDBJ databases">
        <authorList>
            <person name="Kjaerup R.B."/>
            <person name="Dalgaard T.S."/>
            <person name="Juul-Madsen H.R."/>
        </authorList>
    </citation>
    <scope>NUCLEOTIDE SEQUENCE [LARGE SCALE GENOMIC DNA]</scope>
    <source>
        <strain evidence="2 3">CECT 5080</strain>
    </source>
</reference>
<dbReference type="RefSeq" id="WP_067210661.1">
    <property type="nucleotide sequence ID" value="NZ_FLOC01000014.1"/>
</dbReference>
<dbReference type="InterPro" id="IPR018643">
    <property type="entry name" value="DUF2069_membrane"/>
</dbReference>
<evidence type="ECO:0000256" key="1">
    <source>
        <dbReference type="SAM" id="Phobius"/>
    </source>
</evidence>
<feature type="transmembrane region" description="Helical" evidence="1">
    <location>
        <begin position="53"/>
        <end position="71"/>
    </location>
</feature>
<keyword evidence="3" id="KW-1185">Reference proteome</keyword>
<keyword evidence="1" id="KW-0472">Membrane</keyword>
<dbReference type="Proteomes" id="UP000092627">
    <property type="component" value="Unassembled WGS sequence"/>
</dbReference>